<protein>
    <submittedName>
        <fullName evidence="5">Talin-1 isoform x1</fullName>
    </submittedName>
</protein>
<dbReference type="Proteomes" id="UP000233556">
    <property type="component" value="Unassembled WGS sequence"/>
</dbReference>
<accession>A0A2I0TTM7</accession>
<dbReference type="InterPro" id="IPR054060">
    <property type="entry name" value="TLN1-like_RS"/>
</dbReference>
<comment type="subcellular location">
    <subcellularLocation>
        <location evidence="1">Cytoplasm</location>
    </subcellularLocation>
</comment>
<evidence type="ECO:0000256" key="2">
    <source>
        <dbReference type="ARBA" id="ARBA00022490"/>
    </source>
</evidence>
<evidence type="ECO:0000313" key="5">
    <source>
        <dbReference type="EMBL" id="PKU37147.1"/>
    </source>
</evidence>
<feature type="domain" description="Vinculin-binding site-containing" evidence="3">
    <location>
        <begin position="157"/>
        <end position="197"/>
    </location>
</feature>
<organism evidence="5 6">
    <name type="scientific">Limosa lapponica baueri</name>
    <dbReference type="NCBI Taxonomy" id="1758121"/>
    <lineage>
        <taxon>Eukaryota</taxon>
        <taxon>Metazoa</taxon>
        <taxon>Chordata</taxon>
        <taxon>Craniata</taxon>
        <taxon>Vertebrata</taxon>
        <taxon>Euteleostomi</taxon>
        <taxon>Archelosauria</taxon>
        <taxon>Archosauria</taxon>
        <taxon>Dinosauria</taxon>
        <taxon>Saurischia</taxon>
        <taxon>Theropoda</taxon>
        <taxon>Coelurosauria</taxon>
        <taxon>Aves</taxon>
        <taxon>Neognathae</taxon>
        <taxon>Neoaves</taxon>
        <taxon>Charadriiformes</taxon>
        <taxon>Scolopacidae</taxon>
        <taxon>Limosa</taxon>
    </lineage>
</organism>
<keyword evidence="6" id="KW-1185">Reference proteome</keyword>
<dbReference type="InterPro" id="IPR036723">
    <property type="entry name" value="Alpha-catenin/vinculin-like_sf"/>
</dbReference>
<dbReference type="Pfam" id="PF21865">
    <property type="entry name" value="TLN1-like_RS"/>
    <property type="match status" value="1"/>
</dbReference>
<proteinExistence type="predicted"/>
<name>A0A2I0TTM7_LIMLA</name>
<evidence type="ECO:0000313" key="6">
    <source>
        <dbReference type="Proteomes" id="UP000233556"/>
    </source>
</evidence>
<dbReference type="GO" id="GO:0005737">
    <property type="term" value="C:cytoplasm"/>
    <property type="evidence" value="ECO:0007669"/>
    <property type="project" value="UniProtKB-SubCell"/>
</dbReference>
<evidence type="ECO:0000259" key="4">
    <source>
        <dbReference type="Pfam" id="PF21865"/>
    </source>
</evidence>
<reference evidence="6" key="2">
    <citation type="submission" date="2017-12" db="EMBL/GenBank/DDBJ databases">
        <title>Genome sequence of the Bar-tailed Godwit (Limosa lapponica baueri).</title>
        <authorList>
            <person name="Lima N.C.B."/>
            <person name="Parody-Merino A.M."/>
            <person name="Battley P.F."/>
            <person name="Fidler A.E."/>
            <person name="Prosdocimi F."/>
        </authorList>
    </citation>
    <scope>NUCLEOTIDE SEQUENCE [LARGE SCALE GENOMIC DNA]</scope>
</reference>
<dbReference type="EMBL" id="KZ507291">
    <property type="protein sequence ID" value="PKU37147.1"/>
    <property type="molecule type" value="Genomic_DNA"/>
</dbReference>
<sequence length="197" mass="21376">MITAVQEISNLIEPVAGTAQAEASHLGHKVSQTAQYFEPLIIAAIGTASKTPNHQQQMNLLDQTKTLVESTLQMLYRAKEAGGNPKQAAYTQEALEETMQMMEAVEDLTTTLNEAASTAGVVRGMMDSIIQAVNQMRGLDEGPMGEPEGTFVDYQTTMVTKSTTNPDELGILANQLTNDYRQLVQEAKLAALTVENE</sequence>
<dbReference type="GO" id="GO:0098609">
    <property type="term" value="P:cell-cell adhesion"/>
    <property type="evidence" value="ECO:0007669"/>
    <property type="project" value="TreeGrafter"/>
</dbReference>
<dbReference type="GO" id="GO:0005925">
    <property type="term" value="C:focal adhesion"/>
    <property type="evidence" value="ECO:0007669"/>
    <property type="project" value="TreeGrafter"/>
</dbReference>
<feature type="domain" description="Talin 1-like rod-segment" evidence="4">
    <location>
        <begin position="1"/>
        <end position="120"/>
    </location>
</feature>
<dbReference type="AlphaFoldDB" id="A0A2I0TTM7"/>
<dbReference type="GO" id="GO:0051015">
    <property type="term" value="F:actin filament binding"/>
    <property type="evidence" value="ECO:0007669"/>
    <property type="project" value="InterPro"/>
</dbReference>
<dbReference type="Gene3D" id="1.20.1420.10">
    <property type="entry name" value="Talin, central domain"/>
    <property type="match status" value="1"/>
</dbReference>
<dbReference type="Pfam" id="PF08913">
    <property type="entry name" value="VBS"/>
    <property type="match status" value="1"/>
</dbReference>
<reference evidence="6" key="1">
    <citation type="submission" date="2017-11" db="EMBL/GenBank/DDBJ databases">
        <authorList>
            <person name="Lima N.C."/>
            <person name="Parody-Merino A.M."/>
            <person name="Battley P.F."/>
            <person name="Fidler A.E."/>
            <person name="Prosdocimi F."/>
        </authorList>
    </citation>
    <scope>NUCLEOTIDE SEQUENCE [LARGE SCALE GENOMIC DNA]</scope>
</reference>
<dbReference type="SUPFAM" id="SSF47220">
    <property type="entry name" value="alpha-catenin/vinculin-like"/>
    <property type="match status" value="2"/>
</dbReference>
<dbReference type="PANTHER" id="PTHR19981">
    <property type="entry name" value="TALIN"/>
    <property type="match status" value="1"/>
</dbReference>
<evidence type="ECO:0000259" key="3">
    <source>
        <dbReference type="Pfam" id="PF08913"/>
    </source>
</evidence>
<dbReference type="OrthoDB" id="10262320at2759"/>
<gene>
    <name evidence="5" type="ORF">llap_12552</name>
</gene>
<keyword evidence="2" id="KW-0963">Cytoplasm</keyword>
<dbReference type="PANTHER" id="PTHR19981:SF7">
    <property type="entry name" value="TALIN-1"/>
    <property type="match status" value="1"/>
</dbReference>
<dbReference type="InterPro" id="IPR015009">
    <property type="entry name" value="Vinculin-bd_dom"/>
</dbReference>
<dbReference type="GO" id="GO:0005886">
    <property type="term" value="C:plasma membrane"/>
    <property type="evidence" value="ECO:0007669"/>
    <property type="project" value="TreeGrafter"/>
</dbReference>
<evidence type="ECO:0000256" key="1">
    <source>
        <dbReference type="ARBA" id="ARBA00004496"/>
    </source>
</evidence>
<dbReference type="GO" id="GO:0030036">
    <property type="term" value="P:actin cytoskeleton organization"/>
    <property type="evidence" value="ECO:0007669"/>
    <property type="project" value="TreeGrafter"/>
</dbReference>
<dbReference type="GO" id="GO:0005178">
    <property type="term" value="F:integrin binding"/>
    <property type="evidence" value="ECO:0007669"/>
    <property type="project" value="TreeGrafter"/>
</dbReference>
<dbReference type="Gene3D" id="1.20.120.230">
    <property type="entry name" value="Alpha-catenin/vinculin-like"/>
    <property type="match status" value="1"/>
</dbReference>